<keyword evidence="6 8" id="KW-1133">Transmembrane helix</keyword>
<organism evidence="9 10">
    <name type="scientific">Stanieria cyanosphaera (strain ATCC 29371 / PCC 7437)</name>
    <dbReference type="NCBI Taxonomy" id="111780"/>
    <lineage>
        <taxon>Bacteria</taxon>
        <taxon>Bacillati</taxon>
        <taxon>Cyanobacteriota</taxon>
        <taxon>Cyanophyceae</taxon>
        <taxon>Pleurocapsales</taxon>
        <taxon>Dermocarpellaceae</taxon>
        <taxon>Stanieria</taxon>
    </lineage>
</organism>
<evidence type="ECO:0000256" key="5">
    <source>
        <dbReference type="ARBA" id="ARBA00022692"/>
    </source>
</evidence>
<sequence>MKQSNKHFSNLALIQFSKGFQAAIPIIIGYIPTAISFGIVSTENNLSEISAVLMSAAVHAAASQFMAVAMLSKGVPILEIVIATLFINLRHIVMNLSLLPKLHNLSGSEKALISLGITDETFAVASLTKDSDIRSVSGMAGLVISAFLAWVIGTVLGVWLAEFIPQTVSGGVSVALYAMFIALLVPALKQKPQCLLVVGVAIVTKVLLQNSFSLGWSLVIATILGSFVFPFVERKGIVYER</sequence>
<dbReference type="AlphaFoldDB" id="K9Y264"/>
<gene>
    <name evidence="9" type="ordered locus">Sta7437_4604</name>
</gene>
<comment type="similarity">
    <text evidence="2">Belongs to the AzlC family.</text>
</comment>
<keyword evidence="10" id="KW-1185">Reference proteome</keyword>
<protein>
    <submittedName>
        <fullName evidence="9">AzlC family protein</fullName>
    </submittedName>
</protein>
<dbReference type="PANTHER" id="PTHR34979:SF1">
    <property type="entry name" value="INNER MEMBRANE PROTEIN YGAZ"/>
    <property type="match status" value="1"/>
</dbReference>
<dbReference type="KEGG" id="scs:Sta7437_4604"/>
<keyword evidence="3" id="KW-0813">Transport</keyword>
<feature type="transmembrane region" description="Helical" evidence="8">
    <location>
        <begin position="167"/>
        <end position="185"/>
    </location>
</feature>
<feature type="transmembrane region" description="Helical" evidence="8">
    <location>
        <begin position="20"/>
        <end position="40"/>
    </location>
</feature>
<keyword evidence="9" id="KW-0614">Plasmid</keyword>
<feature type="transmembrane region" description="Helical" evidence="8">
    <location>
        <begin position="139"/>
        <end position="161"/>
    </location>
</feature>
<evidence type="ECO:0000256" key="4">
    <source>
        <dbReference type="ARBA" id="ARBA00022475"/>
    </source>
</evidence>
<dbReference type="Proteomes" id="UP000010473">
    <property type="component" value="Plasmid pSTA7437.01"/>
</dbReference>
<evidence type="ECO:0000256" key="7">
    <source>
        <dbReference type="ARBA" id="ARBA00023136"/>
    </source>
</evidence>
<dbReference type="Pfam" id="PF03591">
    <property type="entry name" value="AzlC"/>
    <property type="match status" value="1"/>
</dbReference>
<evidence type="ECO:0000313" key="9">
    <source>
        <dbReference type="EMBL" id="AFZ38062.1"/>
    </source>
</evidence>
<dbReference type="GO" id="GO:1903785">
    <property type="term" value="P:L-valine transmembrane transport"/>
    <property type="evidence" value="ECO:0007669"/>
    <property type="project" value="TreeGrafter"/>
</dbReference>
<evidence type="ECO:0000256" key="3">
    <source>
        <dbReference type="ARBA" id="ARBA00022448"/>
    </source>
</evidence>
<keyword evidence="7 8" id="KW-0472">Membrane</keyword>
<keyword evidence="4" id="KW-1003">Cell membrane</keyword>
<evidence type="ECO:0000256" key="6">
    <source>
        <dbReference type="ARBA" id="ARBA00022989"/>
    </source>
</evidence>
<dbReference type="InterPro" id="IPR011606">
    <property type="entry name" value="Brnchd-chn_aa_trnsp_permease"/>
</dbReference>
<dbReference type="HOGENOM" id="CLU_065777_2_0_3"/>
<dbReference type="PANTHER" id="PTHR34979">
    <property type="entry name" value="INNER MEMBRANE PROTEIN YGAZ"/>
    <property type="match status" value="1"/>
</dbReference>
<feature type="transmembrane region" description="Helical" evidence="8">
    <location>
        <begin position="214"/>
        <end position="232"/>
    </location>
</feature>
<evidence type="ECO:0000256" key="2">
    <source>
        <dbReference type="ARBA" id="ARBA00010735"/>
    </source>
</evidence>
<name>K9Y264_STAC7</name>
<proteinExistence type="inferred from homology"/>
<accession>K9Y264</accession>
<feature type="transmembrane region" description="Helical" evidence="8">
    <location>
        <begin position="52"/>
        <end position="71"/>
    </location>
</feature>
<dbReference type="RefSeq" id="WP_015211970.1">
    <property type="nucleotide sequence ID" value="NC_019765.1"/>
</dbReference>
<dbReference type="OrthoDB" id="3177005at2"/>
<dbReference type="GO" id="GO:0005886">
    <property type="term" value="C:plasma membrane"/>
    <property type="evidence" value="ECO:0007669"/>
    <property type="project" value="UniProtKB-SubCell"/>
</dbReference>
<dbReference type="EMBL" id="CP003654">
    <property type="protein sequence ID" value="AFZ38062.1"/>
    <property type="molecule type" value="Genomic_DNA"/>
</dbReference>
<evidence type="ECO:0000313" key="10">
    <source>
        <dbReference type="Proteomes" id="UP000010473"/>
    </source>
</evidence>
<comment type="subcellular location">
    <subcellularLocation>
        <location evidence="1">Cell membrane</location>
        <topology evidence="1">Multi-pass membrane protein</topology>
    </subcellularLocation>
</comment>
<evidence type="ECO:0000256" key="8">
    <source>
        <dbReference type="SAM" id="Phobius"/>
    </source>
</evidence>
<geneLocation type="plasmid" evidence="9 10">
    <name>pSTA7437.01</name>
</geneLocation>
<keyword evidence="5 8" id="KW-0812">Transmembrane</keyword>
<reference evidence="10" key="1">
    <citation type="journal article" date="2013" name="Proc. Natl. Acad. Sci. U.S.A.">
        <title>Improving the coverage of the cyanobacterial phylum using diversity-driven genome sequencing.</title>
        <authorList>
            <person name="Shih P.M."/>
            <person name="Wu D."/>
            <person name="Latifi A."/>
            <person name="Axen S.D."/>
            <person name="Fewer D.P."/>
            <person name="Talla E."/>
            <person name="Calteau A."/>
            <person name="Cai F."/>
            <person name="Tandeau de Marsac N."/>
            <person name="Rippka R."/>
            <person name="Herdman M."/>
            <person name="Sivonen K."/>
            <person name="Coursin T."/>
            <person name="Laurent T."/>
            <person name="Goodwin L."/>
            <person name="Nolan M."/>
            <person name="Davenport K.W."/>
            <person name="Han C.S."/>
            <person name="Rubin E.M."/>
            <person name="Eisen J.A."/>
            <person name="Woyke T."/>
            <person name="Gugger M."/>
            <person name="Kerfeld C.A."/>
        </authorList>
    </citation>
    <scope>NUCLEOTIDE SEQUENCE [LARGE SCALE GENOMIC DNA]</scope>
    <source>
        <strain evidence="10">ATCC 29371 / PCC 7437</strain>
        <plasmid evidence="10">Plasmid pSTA7437.01</plasmid>
    </source>
</reference>
<evidence type="ECO:0000256" key="1">
    <source>
        <dbReference type="ARBA" id="ARBA00004651"/>
    </source>
</evidence>